<evidence type="ECO:0000256" key="2">
    <source>
        <dbReference type="ARBA" id="ARBA00023315"/>
    </source>
</evidence>
<reference evidence="6" key="1">
    <citation type="journal article" date="2019" name="Int. J. Syst. Evol. Microbiol.">
        <title>The Global Catalogue of Microorganisms (GCM) 10K type strain sequencing project: providing services to taxonomists for standard genome sequencing and annotation.</title>
        <authorList>
            <consortium name="The Broad Institute Genomics Platform"/>
            <consortium name="The Broad Institute Genome Sequencing Center for Infectious Disease"/>
            <person name="Wu L."/>
            <person name="Ma J."/>
        </authorList>
    </citation>
    <scope>NUCLEOTIDE SEQUENCE [LARGE SCALE GENOMIC DNA]</scope>
    <source>
        <strain evidence="6">CGMCC 4.7382</strain>
    </source>
</reference>
<evidence type="ECO:0000259" key="4">
    <source>
        <dbReference type="Pfam" id="PF00109"/>
    </source>
</evidence>
<dbReference type="PANTHER" id="PTHR11712">
    <property type="entry name" value="POLYKETIDE SYNTHASE-RELATED"/>
    <property type="match status" value="1"/>
</dbReference>
<feature type="domain" description="Beta-ketoacyl synthase-like N-terminal" evidence="4">
    <location>
        <begin position="8"/>
        <end position="236"/>
    </location>
</feature>
<evidence type="ECO:0000256" key="3">
    <source>
        <dbReference type="SAM" id="MobiDB-lite"/>
    </source>
</evidence>
<dbReference type="InterPro" id="IPR016039">
    <property type="entry name" value="Thiolase-like"/>
</dbReference>
<feature type="compositionally biased region" description="Low complexity" evidence="3">
    <location>
        <begin position="29"/>
        <end position="46"/>
    </location>
</feature>
<evidence type="ECO:0000313" key="5">
    <source>
        <dbReference type="EMBL" id="MFC7331439.1"/>
    </source>
</evidence>
<dbReference type="PANTHER" id="PTHR11712:SF322">
    <property type="entry name" value="POLYKETIDE BETA-KETOACYL SYNTHASE 2-RELATED"/>
    <property type="match status" value="1"/>
</dbReference>
<dbReference type="RefSeq" id="WP_379874281.1">
    <property type="nucleotide sequence ID" value="NZ_JBHTBH010000022.1"/>
</dbReference>
<comment type="caution">
    <text evidence="5">The sequence shown here is derived from an EMBL/GenBank/DDBJ whole genome shotgun (WGS) entry which is preliminary data.</text>
</comment>
<keyword evidence="1" id="KW-0808">Transferase</keyword>
<evidence type="ECO:0000256" key="1">
    <source>
        <dbReference type="ARBA" id="ARBA00022679"/>
    </source>
</evidence>
<name>A0ABW2KNA6_9ACTN</name>
<organism evidence="5 6">
    <name type="scientific">Marinactinospora rubrisoli</name>
    <dbReference type="NCBI Taxonomy" id="2715399"/>
    <lineage>
        <taxon>Bacteria</taxon>
        <taxon>Bacillati</taxon>
        <taxon>Actinomycetota</taxon>
        <taxon>Actinomycetes</taxon>
        <taxon>Streptosporangiales</taxon>
        <taxon>Nocardiopsidaceae</taxon>
        <taxon>Marinactinospora</taxon>
    </lineage>
</organism>
<keyword evidence="2" id="KW-0012">Acyltransferase</keyword>
<protein>
    <submittedName>
        <fullName evidence="5">Beta-ketoacyl synthase N-terminal-like domain-containing protein</fullName>
    </submittedName>
</protein>
<proteinExistence type="predicted"/>
<accession>A0ABW2KNA6</accession>
<dbReference type="Pfam" id="PF00109">
    <property type="entry name" value="ketoacyl-synt"/>
    <property type="match status" value="1"/>
</dbReference>
<dbReference type="InterPro" id="IPR014030">
    <property type="entry name" value="Ketoacyl_synth_N"/>
</dbReference>
<evidence type="ECO:0000313" key="6">
    <source>
        <dbReference type="Proteomes" id="UP001596540"/>
    </source>
</evidence>
<dbReference type="EMBL" id="JBHTBH010000022">
    <property type="protein sequence ID" value="MFC7331439.1"/>
    <property type="molecule type" value="Genomic_DNA"/>
</dbReference>
<keyword evidence="6" id="KW-1185">Reference proteome</keyword>
<gene>
    <name evidence="5" type="ORF">ACFQRF_27215</name>
</gene>
<dbReference type="InterPro" id="IPR000794">
    <property type="entry name" value="Beta-ketoacyl_synthase"/>
</dbReference>
<feature type="region of interest" description="Disordered" evidence="3">
    <location>
        <begin position="29"/>
        <end position="77"/>
    </location>
</feature>
<sequence>MTAAVLDIVGCGVLSPAGSGLDPLAAALAAPDASAGSLPSGPDAPDGPGGEPFPPMPVRPVTDFRPQERLGRKGLSRLTRSDQLAMAVCGTALTDLTATAGPLDDEARGRTGIVLGTGAGSVRRLAEFTRDTFVQDRPYMVNPSHFPGTLMNSPAGQSAIRYGLTGVNSTLSGGPVAGLSALRFARNALLAGHADRLLAGGVEELSAQSAWAWYRTGALGPGVALGEGSAVFVLERGGAARRNRAPLGHLLACELRFADPSQGAAAVGRRLTECVQDALAVAAVSAADVAVVVPGAAGRRGWSAAEEQALRRVFGAEGPRRLTAQSVLGETHSAGAALHLAALLAWWRDGAATDGAGVGVVTALGPDGQVGCLIVRRATDAEPGD</sequence>
<dbReference type="Gene3D" id="3.40.47.10">
    <property type="match status" value="1"/>
</dbReference>
<dbReference type="Proteomes" id="UP001596540">
    <property type="component" value="Unassembled WGS sequence"/>
</dbReference>
<dbReference type="SUPFAM" id="SSF53901">
    <property type="entry name" value="Thiolase-like"/>
    <property type="match status" value="2"/>
</dbReference>